<evidence type="ECO:0000256" key="3">
    <source>
        <dbReference type="ARBA" id="ARBA00022519"/>
    </source>
</evidence>
<gene>
    <name evidence="7" type="ORF">SAMN04489737_1444</name>
</gene>
<sequence length="321" mass="36508">MKPQRLFRLIDLTAKYVPEPCARALFSVIGSIVGCSSIAGVKQLRRNYQRVSPSSSVLAQHRRSATAMRHYLRYYYEAFRLPYLTEDQIRARVRVENVDRLRDMLNEGSATGALMHMGNWDLAGAWGTKNLAPVHTVAEKLKPEEVAQTFLDLRRALGMVIYYAVKDEHVVDNLTRDMTSNNCFVPLLCDRDLSASGIEVSLCGHKARIAPGPAILAQRTETAMFPVICVAERFNRDRQRVAQAGTSWGIRIIIGDAITPQAKPSDSWEKRTADVQRMMSQWAQYVSMLLPRYLSHWHMLQRVFVDDLDPQRLPSSVMEEK</sequence>
<reference evidence="8" key="1">
    <citation type="submission" date="2016-10" db="EMBL/GenBank/DDBJ databases">
        <authorList>
            <person name="Varghese N."/>
            <person name="Submissions S."/>
        </authorList>
    </citation>
    <scope>NUCLEOTIDE SEQUENCE [LARGE SCALE GENOMIC DNA]</scope>
    <source>
        <strain evidence="8">DSM 10002</strain>
    </source>
</reference>
<evidence type="ECO:0000313" key="8">
    <source>
        <dbReference type="Proteomes" id="UP000214355"/>
    </source>
</evidence>
<dbReference type="CDD" id="cd07984">
    <property type="entry name" value="LPLAT_LABLAT-like"/>
    <property type="match status" value="1"/>
</dbReference>
<keyword evidence="5" id="KW-0472">Membrane</keyword>
<organism evidence="7 8">
    <name type="scientific">Arcanobacterium phocae</name>
    <dbReference type="NCBI Taxonomy" id="131112"/>
    <lineage>
        <taxon>Bacteria</taxon>
        <taxon>Bacillati</taxon>
        <taxon>Actinomycetota</taxon>
        <taxon>Actinomycetes</taxon>
        <taxon>Actinomycetales</taxon>
        <taxon>Actinomycetaceae</taxon>
        <taxon>Arcanobacterium</taxon>
    </lineage>
</organism>
<protein>
    <submittedName>
        <fullName evidence="7">KDO2-lipid IV(A) lauroyltransferase</fullName>
    </submittedName>
</protein>
<dbReference type="GO" id="GO:0009247">
    <property type="term" value="P:glycolipid biosynthetic process"/>
    <property type="evidence" value="ECO:0007669"/>
    <property type="project" value="UniProtKB-ARBA"/>
</dbReference>
<dbReference type="GeneID" id="65345174"/>
<accession>A0A1H2LK85</accession>
<evidence type="ECO:0000256" key="1">
    <source>
        <dbReference type="ARBA" id="ARBA00004533"/>
    </source>
</evidence>
<dbReference type="Pfam" id="PF03279">
    <property type="entry name" value="Lip_A_acyltrans"/>
    <property type="match status" value="1"/>
</dbReference>
<dbReference type="PROSITE" id="PS51257">
    <property type="entry name" value="PROKAR_LIPOPROTEIN"/>
    <property type="match status" value="1"/>
</dbReference>
<dbReference type="OrthoDB" id="9803456at2"/>
<evidence type="ECO:0000256" key="2">
    <source>
        <dbReference type="ARBA" id="ARBA00022475"/>
    </source>
</evidence>
<evidence type="ECO:0000256" key="6">
    <source>
        <dbReference type="ARBA" id="ARBA00023315"/>
    </source>
</evidence>
<dbReference type="EMBL" id="LT629804">
    <property type="protein sequence ID" value="SDU81214.1"/>
    <property type="molecule type" value="Genomic_DNA"/>
</dbReference>
<evidence type="ECO:0000313" key="7">
    <source>
        <dbReference type="EMBL" id="SDU81214.1"/>
    </source>
</evidence>
<keyword evidence="6" id="KW-0012">Acyltransferase</keyword>
<dbReference type="STRING" id="131112.SAMN04489737_1444"/>
<dbReference type="GO" id="GO:0005886">
    <property type="term" value="C:plasma membrane"/>
    <property type="evidence" value="ECO:0007669"/>
    <property type="project" value="UniProtKB-SubCell"/>
</dbReference>
<dbReference type="Proteomes" id="UP000214355">
    <property type="component" value="Chromosome I"/>
</dbReference>
<proteinExistence type="predicted"/>
<dbReference type="GO" id="GO:0016746">
    <property type="term" value="F:acyltransferase activity"/>
    <property type="evidence" value="ECO:0007669"/>
    <property type="project" value="UniProtKB-KW"/>
</dbReference>
<dbReference type="RefSeq" id="WP_091281633.1">
    <property type="nucleotide sequence ID" value="NZ_JABAPH010000077.1"/>
</dbReference>
<dbReference type="AlphaFoldDB" id="A0A1H2LK85"/>
<evidence type="ECO:0000256" key="5">
    <source>
        <dbReference type="ARBA" id="ARBA00023136"/>
    </source>
</evidence>
<dbReference type="InterPro" id="IPR004960">
    <property type="entry name" value="LipA_acyltrans"/>
</dbReference>
<keyword evidence="3" id="KW-0997">Cell inner membrane</keyword>
<comment type="subcellular location">
    <subcellularLocation>
        <location evidence="1">Cell inner membrane</location>
    </subcellularLocation>
</comment>
<evidence type="ECO:0000256" key="4">
    <source>
        <dbReference type="ARBA" id="ARBA00022679"/>
    </source>
</evidence>
<keyword evidence="4 7" id="KW-0808">Transferase</keyword>
<dbReference type="NCBIfam" id="NF005919">
    <property type="entry name" value="PRK07920.1"/>
    <property type="match status" value="1"/>
</dbReference>
<keyword evidence="2" id="KW-1003">Cell membrane</keyword>
<keyword evidence="8" id="KW-1185">Reference proteome</keyword>
<dbReference type="PANTHER" id="PTHR30606:SF10">
    <property type="entry name" value="PHOSPHATIDYLINOSITOL MANNOSIDE ACYLTRANSFERASE"/>
    <property type="match status" value="1"/>
</dbReference>
<name>A0A1H2LK85_9ACTO</name>
<dbReference type="PANTHER" id="PTHR30606">
    <property type="entry name" value="LIPID A BIOSYNTHESIS LAUROYL ACYLTRANSFERASE"/>
    <property type="match status" value="1"/>
</dbReference>